<evidence type="ECO:0000259" key="7">
    <source>
        <dbReference type="Pfam" id="PF20803"/>
    </source>
</evidence>
<keyword evidence="2" id="KW-0479">Metal-binding</keyword>
<evidence type="ECO:0000313" key="9">
    <source>
        <dbReference type="Proteomes" id="UP000228561"/>
    </source>
</evidence>
<dbReference type="Gene3D" id="3.30.70.2650">
    <property type="match status" value="1"/>
</dbReference>
<dbReference type="GO" id="GO:0006351">
    <property type="term" value="P:DNA-templated transcription"/>
    <property type="evidence" value="ECO:0007669"/>
    <property type="project" value="TreeGrafter"/>
</dbReference>
<evidence type="ECO:0000256" key="2">
    <source>
        <dbReference type="ARBA" id="ARBA00022723"/>
    </source>
</evidence>
<feature type="domain" description="Transcriptional repressor PaaX-like central Cas2-like" evidence="7">
    <location>
        <begin position="102"/>
        <end position="169"/>
    </location>
</feature>
<comment type="caution">
    <text evidence="8">The sequence shown here is derived from an EMBL/GenBank/DDBJ whole genome shotgun (WGS) entry which is preliminary data.</text>
</comment>
<dbReference type="EMBL" id="PEVG01000032">
    <property type="protein sequence ID" value="PIU99408.1"/>
    <property type="molecule type" value="Genomic_DNA"/>
</dbReference>
<evidence type="ECO:0000256" key="5">
    <source>
        <dbReference type="ARBA" id="ARBA00022842"/>
    </source>
</evidence>
<sequence>MKKKKFTSPIKKKLLLILQAGLAMSLTPSPRTHGYILKELGKEWQKVNRDYLKRIIQEFRYEKLIDWQEKSDGAIRLTLTKLGKQYALEYKIDEMEIKNPTVWDGKWRMVIFDIPERKRKARNALRNKLKELGFRELQKSVFVHPYPCQNEIEFIVEFFNIRPYVRYGEIMNLTNEEDLKLHFNLT</sequence>
<dbReference type="Proteomes" id="UP000228561">
    <property type="component" value="Unassembled WGS sequence"/>
</dbReference>
<evidence type="ECO:0000256" key="1">
    <source>
        <dbReference type="ARBA" id="ARBA00022722"/>
    </source>
</evidence>
<dbReference type="InterPro" id="IPR048846">
    <property type="entry name" value="PaaX-like_central"/>
</dbReference>
<keyword evidence="6" id="KW-0051">Antiviral defense</keyword>
<reference evidence="9" key="1">
    <citation type="submission" date="2017-09" db="EMBL/GenBank/DDBJ databases">
        <title>Depth-based differentiation of microbial function through sediment-hosted aquifers and enrichment of novel symbionts in the deep terrestrial subsurface.</title>
        <authorList>
            <person name="Probst A.J."/>
            <person name="Ladd B."/>
            <person name="Jarett J.K."/>
            <person name="Geller-Mcgrath D.E."/>
            <person name="Sieber C.M.K."/>
            <person name="Emerson J.B."/>
            <person name="Anantharaman K."/>
            <person name="Thomas B.C."/>
            <person name="Malmstrom R."/>
            <person name="Stieglmeier M."/>
            <person name="Klingl A."/>
            <person name="Woyke T."/>
            <person name="Ryan C.M."/>
            <person name="Banfield J.F."/>
        </authorList>
    </citation>
    <scope>NUCLEOTIDE SEQUENCE [LARGE SCALE GENOMIC DNA]</scope>
</reference>
<dbReference type="NCBIfam" id="TIGR01573">
    <property type="entry name" value="cas2"/>
    <property type="match status" value="1"/>
</dbReference>
<keyword evidence="5" id="KW-0460">Magnesium</keyword>
<dbReference type="InterPro" id="IPR021127">
    <property type="entry name" value="CRISPR_associated_Cas2"/>
</dbReference>
<organism evidence="8 9">
    <name type="scientific">Candidatus Tagabacteria bacterium CG03_land_8_20_14_0_80_41_22</name>
    <dbReference type="NCBI Taxonomy" id="1975020"/>
    <lineage>
        <taxon>Bacteria</taxon>
        <taxon>Candidatus Tagaibacteriota</taxon>
    </lineage>
</organism>
<evidence type="ECO:0000256" key="4">
    <source>
        <dbReference type="ARBA" id="ARBA00022801"/>
    </source>
</evidence>
<keyword evidence="4" id="KW-0378">Hydrolase</keyword>
<dbReference type="GO" id="GO:0004521">
    <property type="term" value="F:RNA endonuclease activity"/>
    <property type="evidence" value="ECO:0007669"/>
    <property type="project" value="InterPro"/>
</dbReference>
<dbReference type="SUPFAM" id="SSF143430">
    <property type="entry name" value="TTP0101/SSO1404-like"/>
    <property type="match status" value="1"/>
</dbReference>
<evidence type="ECO:0000313" key="8">
    <source>
        <dbReference type="EMBL" id="PIU99408.1"/>
    </source>
</evidence>
<dbReference type="GO" id="GO:0043571">
    <property type="term" value="P:maintenance of CRISPR repeat elements"/>
    <property type="evidence" value="ECO:0007669"/>
    <property type="project" value="InterPro"/>
</dbReference>
<dbReference type="Pfam" id="PF20803">
    <property type="entry name" value="PaaX_M"/>
    <property type="match status" value="1"/>
</dbReference>
<dbReference type="PANTHER" id="PTHR30319:SF1">
    <property type="entry name" value="TRANSCRIPTIONAL REPRESSOR PAAX"/>
    <property type="match status" value="1"/>
</dbReference>
<keyword evidence="1" id="KW-0540">Nuclease</keyword>
<keyword evidence="3 8" id="KW-0255">Endonuclease</keyword>
<dbReference type="PANTHER" id="PTHR30319">
    <property type="entry name" value="PHENYLACETIC ACID REGULATOR-RELATED TRANSCRIPTIONAL REPRESSOR"/>
    <property type="match status" value="1"/>
</dbReference>
<evidence type="ECO:0000256" key="6">
    <source>
        <dbReference type="ARBA" id="ARBA00023118"/>
    </source>
</evidence>
<proteinExistence type="predicted"/>
<accession>A0A2M7B8L5</accession>
<evidence type="ECO:0000256" key="3">
    <source>
        <dbReference type="ARBA" id="ARBA00022759"/>
    </source>
</evidence>
<name>A0A2M7B8L5_9BACT</name>
<dbReference type="Gene3D" id="3.30.310.280">
    <property type="match status" value="1"/>
</dbReference>
<dbReference type="AlphaFoldDB" id="A0A2M7B8L5"/>
<gene>
    <name evidence="8" type="primary">cas2</name>
    <name evidence="8" type="ORF">COS58_02555</name>
</gene>
<protein>
    <submittedName>
        <fullName evidence="8">CRISPR-associated endonuclease Cas2</fullName>
    </submittedName>
</protein>